<evidence type="ECO:0000256" key="5">
    <source>
        <dbReference type="ARBA" id="ARBA00012658"/>
    </source>
</evidence>
<dbReference type="GO" id="GO:0006680">
    <property type="term" value="P:glucosylceramide catabolic process"/>
    <property type="evidence" value="ECO:0007669"/>
    <property type="project" value="UniProtKB-ARBA"/>
</dbReference>
<evidence type="ECO:0000313" key="14">
    <source>
        <dbReference type="EMBL" id="CAH1798080.1"/>
    </source>
</evidence>
<dbReference type="EMBL" id="CAIIXF020000010">
    <property type="protein sequence ID" value="CAH1798080.1"/>
    <property type="molecule type" value="Genomic_DNA"/>
</dbReference>
<dbReference type="SUPFAM" id="SSF51011">
    <property type="entry name" value="Glycosyl hydrolase domain"/>
    <property type="match status" value="2"/>
</dbReference>
<dbReference type="GO" id="GO:0010605">
    <property type="term" value="P:negative regulation of macromolecule metabolic process"/>
    <property type="evidence" value="ECO:0007669"/>
    <property type="project" value="UniProtKB-ARBA"/>
</dbReference>
<dbReference type="GO" id="GO:0008202">
    <property type="term" value="P:steroid metabolic process"/>
    <property type="evidence" value="ECO:0007669"/>
    <property type="project" value="UniProtKB-ARBA"/>
</dbReference>
<evidence type="ECO:0000256" key="8">
    <source>
        <dbReference type="ARBA" id="ARBA00022919"/>
    </source>
</evidence>
<evidence type="ECO:0000259" key="13">
    <source>
        <dbReference type="Pfam" id="PF17189"/>
    </source>
</evidence>
<dbReference type="GO" id="GO:0006914">
    <property type="term" value="P:autophagy"/>
    <property type="evidence" value="ECO:0007669"/>
    <property type="project" value="UniProtKB-ARBA"/>
</dbReference>
<reference evidence="14" key="1">
    <citation type="submission" date="2022-03" db="EMBL/GenBank/DDBJ databases">
        <authorList>
            <person name="Martin C."/>
        </authorList>
    </citation>
    <scope>NUCLEOTIDE SEQUENCE</scope>
</reference>
<evidence type="ECO:0000256" key="9">
    <source>
        <dbReference type="ARBA" id="ARBA00023098"/>
    </source>
</evidence>
<dbReference type="GO" id="GO:0051246">
    <property type="term" value="P:regulation of protein metabolic process"/>
    <property type="evidence" value="ECO:0007669"/>
    <property type="project" value="UniProtKB-ARBA"/>
</dbReference>
<dbReference type="InterPro" id="IPR033452">
    <property type="entry name" value="GH30_C"/>
</dbReference>
<keyword evidence="6" id="KW-0732">Signal</keyword>
<dbReference type="OrthoDB" id="2160638at2759"/>
<feature type="non-terminal residue" evidence="14">
    <location>
        <position position="528"/>
    </location>
</feature>
<dbReference type="GO" id="GO:0005764">
    <property type="term" value="C:lysosome"/>
    <property type="evidence" value="ECO:0007669"/>
    <property type="project" value="UniProtKB-ARBA"/>
</dbReference>
<keyword evidence="10" id="KW-0326">Glycosidase</keyword>
<keyword evidence="7 10" id="KW-0378">Hydrolase</keyword>
<keyword evidence="15" id="KW-1185">Reference proteome</keyword>
<comment type="catalytic activity">
    <reaction evidence="1">
        <text>a beta-D-glucosyl-(1&lt;-&gt;1')-N-acylsphing-4-enine + H2O = an N-acylsphing-4-enine + D-glucose</text>
        <dbReference type="Rhea" id="RHEA:13269"/>
        <dbReference type="ChEBI" id="CHEBI:4167"/>
        <dbReference type="ChEBI" id="CHEBI:15377"/>
        <dbReference type="ChEBI" id="CHEBI:22801"/>
        <dbReference type="ChEBI" id="CHEBI:52639"/>
        <dbReference type="EC" id="3.2.1.45"/>
    </reaction>
    <physiologicalReaction direction="left-to-right" evidence="1">
        <dbReference type="Rhea" id="RHEA:13270"/>
    </physiologicalReaction>
</comment>
<dbReference type="InterPro" id="IPR017853">
    <property type="entry name" value="GH"/>
</dbReference>
<dbReference type="GO" id="GO:0030163">
    <property type="term" value="P:protein catabolic process"/>
    <property type="evidence" value="ECO:0007669"/>
    <property type="project" value="UniProtKB-ARBA"/>
</dbReference>
<gene>
    <name evidence="14" type="ORF">OFUS_LOCUS22263</name>
</gene>
<dbReference type="Proteomes" id="UP000749559">
    <property type="component" value="Unassembled WGS sequence"/>
</dbReference>
<feature type="domain" description="Glycosyl hydrolase family 30 beta sandwich" evidence="13">
    <location>
        <begin position="461"/>
        <end position="523"/>
    </location>
</feature>
<dbReference type="GO" id="GO:0006066">
    <property type="term" value="P:alcohol metabolic process"/>
    <property type="evidence" value="ECO:0007669"/>
    <property type="project" value="UniProtKB-ARBA"/>
</dbReference>
<evidence type="ECO:0000259" key="12">
    <source>
        <dbReference type="Pfam" id="PF02055"/>
    </source>
</evidence>
<dbReference type="InterPro" id="IPR033453">
    <property type="entry name" value="Glyco_hydro_30_TIM-barrel"/>
</dbReference>
<dbReference type="InterPro" id="IPR001139">
    <property type="entry name" value="Glyco_hydro_30"/>
</dbReference>
<dbReference type="GO" id="GO:0032006">
    <property type="term" value="P:regulation of TOR signaling"/>
    <property type="evidence" value="ECO:0007669"/>
    <property type="project" value="UniProtKB-ARBA"/>
</dbReference>
<dbReference type="GO" id="GO:0016758">
    <property type="term" value="F:hexosyltransferase activity"/>
    <property type="evidence" value="ECO:0007669"/>
    <property type="project" value="UniProtKB-ARBA"/>
</dbReference>
<dbReference type="GO" id="GO:0016241">
    <property type="term" value="P:regulation of macroautophagy"/>
    <property type="evidence" value="ECO:0007669"/>
    <property type="project" value="UniProtKB-ARBA"/>
</dbReference>
<proteinExistence type="inferred from homology"/>
<dbReference type="PANTHER" id="PTHR11069:SF23">
    <property type="entry name" value="LYSOSOMAL ACID GLUCOSYLCERAMIDASE"/>
    <property type="match status" value="1"/>
</dbReference>
<protein>
    <recommendedName>
        <fullName evidence="5 10">Glucosylceramidase</fullName>
        <ecNumber evidence="5 10">3.2.1.45</ecNumber>
    </recommendedName>
</protein>
<dbReference type="Pfam" id="PF02055">
    <property type="entry name" value="Glyco_hydro_30"/>
    <property type="match status" value="1"/>
</dbReference>
<dbReference type="GO" id="GO:0007040">
    <property type="term" value="P:lysosome organization"/>
    <property type="evidence" value="ECO:0007669"/>
    <property type="project" value="UniProtKB-ARBA"/>
</dbReference>
<comment type="pathway">
    <text evidence="3">Lipid metabolism.</text>
</comment>
<keyword evidence="9 10" id="KW-0443">Lipid metabolism</keyword>
<dbReference type="FunFam" id="3.20.20.80:FF:000030">
    <property type="entry name" value="Lysosomal acid glucosylceramidase"/>
    <property type="match status" value="1"/>
</dbReference>
<name>A0A8S4PXQ7_OWEFU</name>
<dbReference type="EC" id="3.2.1.45" evidence="5 10"/>
<dbReference type="SUPFAM" id="SSF51445">
    <property type="entry name" value="(Trans)glycosidases"/>
    <property type="match status" value="1"/>
</dbReference>
<evidence type="ECO:0000256" key="2">
    <source>
        <dbReference type="ARBA" id="ARBA00004991"/>
    </source>
</evidence>
<comment type="pathway">
    <text evidence="2">Sphingolipid metabolism.</text>
</comment>
<dbReference type="AlphaFoldDB" id="A0A8S4PXQ7"/>
<keyword evidence="11" id="KW-0472">Membrane</keyword>
<dbReference type="GO" id="GO:0005774">
    <property type="term" value="C:vacuolar membrane"/>
    <property type="evidence" value="ECO:0007669"/>
    <property type="project" value="UniProtKB-ARBA"/>
</dbReference>
<feature type="transmembrane region" description="Helical" evidence="11">
    <location>
        <begin position="12"/>
        <end position="30"/>
    </location>
</feature>
<accession>A0A8S4PXQ7</accession>
<comment type="caution">
    <text evidence="14">The sequence shown here is derived from an EMBL/GenBank/DDBJ whole genome shotgun (WGS) entry which is preliminary data.</text>
</comment>
<dbReference type="GO" id="GO:0004348">
    <property type="term" value="F:glucosylceramidase activity"/>
    <property type="evidence" value="ECO:0007669"/>
    <property type="project" value="UniProtKB-EC"/>
</dbReference>
<evidence type="ECO:0000256" key="6">
    <source>
        <dbReference type="ARBA" id="ARBA00022729"/>
    </source>
</evidence>
<dbReference type="GO" id="GO:0042391">
    <property type="term" value="P:regulation of membrane potential"/>
    <property type="evidence" value="ECO:0007669"/>
    <property type="project" value="UniProtKB-ARBA"/>
</dbReference>
<comment type="similarity">
    <text evidence="4 10">Belongs to the glycosyl hydrolase 30 family.</text>
</comment>
<evidence type="ECO:0000313" key="15">
    <source>
        <dbReference type="Proteomes" id="UP000749559"/>
    </source>
</evidence>
<evidence type="ECO:0000256" key="1">
    <source>
        <dbReference type="ARBA" id="ARBA00001013"/>
    </source>
</evidence>
<organism evidence="14 15">
    <name type="scientific">Owenia fusiformis</name>
    <name type="common">Polychaete worm</name>
    <dbReference type="NCBI Taxonomy" id="6347"/>
    <lineage>
        <taxon>Eukaryota</taxon>
        <taxon>Metazoa</taxon>
        <taxon>Spiralia</taxon>
        <taxon>Lophotrochozoa</taxon>
        <taxon>Annelida</taxon>
        <taxon>Polychaeta</taxon>
        <taxon>Sedentaria</taxon>
        <taxon>Canalipalpata</taxon>
        <taxon>Sabellida</taxon>
        <taxon>Oweniida</taxon>
        <taxon>Oweniidae</taxon>
        <taxon>Owenia</taxon>
    </lineage>
</organism>
<keyword evidence="11" id="KW-0812">Transmembrane</keyword>
<sequence>FDLTGKMENKYNVLSIFLFMWIIQVFQATASKPCVPRNYGKGSYVCVCNSTYCDTVEPNIKVQKGSYSIYVSSKAGDRFKRNSNTFKSSLNSSDDVVFTVFKNHTFQRILGFGGAFTDAAGINIASLSADTQTNLLKSYYSPEGIEYSLGRVPMASCDFSTRPYSYDDSPGDFDLKNFSLAMEDLKYKIPFIQKAMAMSRRNIPIFGSPWSAPAWMKTNQNMTGKGTLIGSPGGKYYKTWANYFIKFMAAYESHNISMWGLTAQNEPTDGNIDRFSFQAMGWSAESQRDFIASDLGPALANSKYNDVKLMIMDDQRLLLPRWAEIILQFPEAAKYVSGVGVHWYTDFIVPIIGVDKTHESFPDKFILSTEACEGSLPFESRSPQLGSWDRGESYAHSIIEDLNHWIVGWTDWNIALDLQGGPNWVKNFVDSPIIVNAAKDEFYKQPMYYVLGHFSKFLPNGSKRIAVKGNKSTKLETVGFMLADSSIVMVVSNREDDAIGYHIYDPTIGYINLVAEPHSIQTIIWWSS</sequence>
<evidence type="ECO:0000256" key="7">
    <source>
        <dbReference type="ARBA" id="ARBA00022801"/>
    </source>
</evidence>
<keyword evidence="11" id="KW-1133">Transmembrane helix</keyword>
<dbReference type="GO" id="GO:0005102">
    <property type="term" value="F:signaling receptor binding"/>
    <property type="evidence" value="ECO:0007669"/>
    <property type="project" value="UniProtKB-ARBA"/>
</dbReference>
<dbReference type="PRINTS" id="PR00843">
    <property type="entry name" value="GLHYDRLASE30"/>
</dbReference>
<keyword evidence="8 10" id="KW-0746">Sphingolipid metabolism</keyword>
<evidence type="ECO:0000256" key="11">
    <source>
        <dbReference type="SAM" id="Phobius"/>
    </source>
</evidence>
<evidence type="ECO:0000256" key="10">
    <source>
        <dbReference type="RuleBase" id="RU361188"/>
    </source>
</evidence>
<dbReference type="Gene3D" id="3.20.20.80">
    <property type="entry name" value="Glycosidases"/>
    <property type="match status" value="1"/>
</dbReference>
<evidence type="ECO:0000256" key="4">
    <source>
        <dbReference type="ARBA" id="ARBA00005382"/>
    </source>
</evidence>
<feature type="domain" description="Glycosyl hydrolase family 30 TIM-barrel" evidence="12">
    <location>
        <begin position="109"/>
        <end position="458"/>
    </location>
</feature>
<dbReference type="Pfam" id="PF17189">
    <property type="entry name" value="Glyco_hydro_30C"/>
    <property type="match status" value="1"/>
</dbReference>
<dbReference type="PANTHER" id="PTHR11069">
    <property type="entry name" value="GLUCOSYLCERAMIDASE"/>
    <property type="match status" value="1"/>
</dbReference>
<evidence type="ECO:0000256" key="3">
    <source>
        <dbReference type="ARBA" id="ARBA00005189"/>
    </source>
</evidence>